<accession>A0A166G541</accession>
<dbReference type="Proteomes" id="UP000076798">
    <property type="component" value="Unassembled WGS sequence"/>
</dbReference>
<organism evidence="2 3">
    <name type="scientific">Sistotremastrum suecicum HHB10207 ss-3</name>
    <dbReference type="NCBI Taxonomy" id="1314776"/>
    <lineage>
        <taxon>Eukaryota</taxon>
        <taxon>Fungi</taxon>
        <taxon>Dikarya</taxon>
        <taxon>Basidiomycota</taxon>
        <taxon>Agaricomycotina</taxon>
        <taxon>Agaricomycetes</taxon>
        <taxon>Sistotremastrales</taxon>
        <taxon>Sistotremastraceae</taxon>
        <taxon>Sistotremastrum</taxon>
    </lineage>
</organism>
<gene>
    <name evidence="2" type="ORF">SISSUDRAFT_1059657</name>
</gene>
<proteinExistence type="predicted"/>
<evidence type="ECO:0000313" key="2">
    <source>
        <dbReference type="EMBL" id="KZT41317.1"/>
    </source>
</evidence>
<feature type="compositionally biased region" description="Pro residues" evidence="1">
    <location>
        <begin position="17"/>
        <end position="27"/>
    </location>
</feature>
<protein>
    <submittedName>
        <fullName evidence="2">Uncharacterized protein</fullName>
    </submittedName>
</protein>
<dbReference type="EMBL" id="KV428023">
    <property type="protein sequence ID" value="KZT41317.1"/>
    <property type="molecule type" value="Genomic_DNA"/>
</dbReference>
<evidence type="ECO:0000313" key="3">
    <source>
        <dbReference type="Proteomes" id="UP000076798"/>
    </source>
</evidence>
<reference evidence="2 3" key="1">
    <citation type="journal article" date="2016" name="Mol. Biol. Evol.">
        <title>Comparative Genomics of Early-Diverging Mushroom-Forming Fungi Provides Insights into the Origins of Lignocellulose Decay Capabilities.</title>
        <authorList>
            <person name="Nagy L.G."/>
            <person name="Riley R."/>
            <person name="Tritt A."/>
            <person name="Adam C."/>
            <person name="Daum C."/>
            <person name="Floudas D."/>
            <person name="Sun H."/>
            <person name="Yadav J.S."/>
            <person name="Pangilinan J."/>
            <person name="Larsson K.H."/>
            <person name="Matsuura K."/>
            <person name="Barry K."/>
            <person name="Labutti K."/>
            <person name="Kuo R."/>
            <person name="Ohm R.A."/>
            <person name="Bhattacharya S.S."/>
            <person name="Shirouzu T."/>
            <person name="Yoshinaga Y."/>
            <person name="Martin F.M."/>
            <person name="Grigoriev I.V."/>
            <person name="Hibbett D.S."/>
        </authorList>
    </citation>
    <scope>NUCLEOTIDE SEQUENCE [LARGE SCALE GENOMIC DNA]</scope>
    <source>
        <strain evidence="2 3">HHB10207 ss-3</strain>
    </source>
</reference>
<feature type="region of interest" description="Disordered" evidence="1">
    <location>
        <begin position="1"/>
        <end position="77"/>
    </location>
</feature>
<sequence length="115" mass="12556">MLLSSALTKPDRSDITPSPPPPIPPAVVVPETAKSAPDGATTRPKSRGGRKSKEDEPFVPSSAKTPRNTCGKEWIQNNPQGTVRQFTEHWNALSPEQRHEYTKAGQKNKLSAQKS</sequence>
<evidence type="ECO:0000256" key="1">
    <source>
        <dbReference type="SAM" id="MobiDB-lite"/>
    </source>
</evidence>
<keyword evidence="3" id="KW-1185">Reference proteome</keyword>
<dbReference type="AlphaFoldDB" id="A0A166G541"/>
<name>A0A166G541_9AGAM</name>